<dbReference type="Pfam" id="PF25281">
    <property type="entry name" value="MBL_MAP1B"/>
    <property type="match status" value="1"/>
</dbReference>
<dbReference type="PANTHER" id="PTHR13843:SF12">
    <property type="entry name" value="ATPASE F1_V1_A1 COMPLEX ALPHA_BETA SUBUNIT NUCLEOTIDE-BINDING DOMAIN-CONTAINING PROTEIN"/>
    <property type="match status" value="1"/>
</dbReference>
<dbReference type="InterPro" id="IPR026074">
    <property type="entry name" value="MAP1"/>
</dbReference>
<dbReference type="WBParaSite" id="ECPE_0001086601-mRNA-1">
    <property type="protein sequence ID" value="ECPE_0001086601-mRNA-1"/>
    <property type="gene ID" value="ECPE_0001086601"/>
</dbReference>
<accession>A0A183AV47</accession>
<gene>
    <name evidence="3" type="ORF">ECPE_LOCUS10832</name>
</gene>
<organism evidence="5">
    <name type="scientific">Echinostoma caproni</name>
    <dbReference type="NCBI Taxonomy" id="27848"/>
    <lineage>
        <taxon>Eukaryota</taxon>
        <taxon>Metazoa</taxon>
        <taxon>Spiralia</taxon>
        <taxon>Lophotrochozoa</taxon>
        <taxon>Platyhelminthes</taxon>
        <taxon>Trematoda</taxon>
        <taxon>Digenea</taxon>
        <taxon>Plagiorchiida</taxon>
        <taxon>Echinostomata</taxon>
        <taxon>Echinostomatoidea</taxon>
        <taxon>Echinostomatidae</taxon>
        <taxon>Echinostoma</taxon>
    </lineage>
</organism>
<dbReference type="GO" id="GO:0016358">
    <property type="term" value="P:dendrite development"/>
    <property type="evidence" value="ECO:0007669"/>
    <property type="project" value="TreeGrafter"/>
</dbReference>
<dbReference type="GO" id="GO:0005875">
    <property type="term" value="C:microtubule associated complex"/>
    <property type="evidence" value="ECO:0007669"/>
    <property type="project" value="TreeGrafter"/>
</dbReference>
<evidence type="ECO:0000256" key="1">
    <source>
        <dbReference type="SAM" id="MobiDB-lite"/>
    </source>
</evidence>
<feature type="compositionally biased region" description="Low complexity" evidence="1">
    <location>
        <begin position="387"/>
        <end position="406"/>
    </location>
</feature>
<dbReference type="GO" id="GO:0003779">
    <property type="term" value="F:actin binding"/>
    <property type="evidence" value="ECO:0007669"/>
    <property type="project" value="TreeGrafter"/>
</dbReference>
<dbReference type="GO" id="GO:0031114">
    <property type="term" value="P:regulation of microtubule depolymerization"/>
    <property type="evidence" value="ECO:0007669"/>
    <property type="project" value="TreeGrafter"/>
</dbReference>
<dbReference type="GO" id="GO:0045202">
    <property type="term" value="C:synapse"/>
    <property type="evidence" value="ECO:0007669"/>
    <property type="project" value="TreeGrafter"/>
</dbReference>
<feature type="domain" description="Microtubule-associated protein 1A/B/S-like MBL-like" evidence="2">
    <location>
        <begin position="87"/>
        <end position="342"/>
    </location>
</feature>
<dbReference type="AlphaFoldDB" id="A0A183AV47"/>
<name>A0A183AV47_9TREM</name>
<dbReference type="Proteomes" id="UP000272942">
    <property type="component" value="Unassembled WGS sequence"/>
</dbReference>
<evidence type="ECO:0000313" key="4">
    <source>
        <dbReference type="Proteomes" id="UP000272942"/>
    </source>
</evidence>
<reference evidence="5" key="1">
    <citation type="submission" date="2016-06" db="UniProtKB">
        <authorList>
            <consortium name="WormBaseParasite"/>
        </authorList>
    </citation>
    <scope>IDENTIFICATION</scope>
</reference>
<evidence type="ECO:0000313" key="3">
    <source>
        <dbReference type="EMBL" id="VDP87694.1"/>
    </source>
</evidence>
<protein>
    <submittedName>
        <fullName evidence="5">Microtubule-associated protein futsch</fullName>
    </submittedName>
</protein>
<sequence>MLEATDAENQPPYKAINLHIACNGVNSGGEWRQLVGHSVGCIGGHNVHISVNRNIGKLVASALAAVPPNIYSSINQPLVPRNWTDPTLKVARPCLYVFPEGSGQAAIFAIPGYNMLINAGCAQHPGFWPVANHLDRLDAVLLTHWGVDNLLGLSSVLPVAFARPPDAVPDSILCLLTPPPNISGSYKLPDPNPAQSPLALSIPREMSKVMSGLKQQGTNVFAQTLTRGAKMVNPSQPVQLYQKVGQGSLELFPLTPTDEDSAELRKVTDDWAKASPSLIGATVPLGRSPPANKFTVPLLSHTSVSVLVVWKPSKDTDAILRILFVAPNAHQARVLVSLEAVVASNIYLRHSRAVPGDAERKRSTTTVPGSARRSVMPGTVGAPAKQSSVSSAGGAPAKSAPGRPSSLADKKPMSTRPVATQPRPTSKPTPANAKKESNASKPSAIPGAATKKAQSKPPATTQPVPAALSLAAETAAAIAAENDHDHTSNLLGDAPEPNPSLPTSPNNELVNNNVNGYHSEQNGAGALPGEYDADDGHGGLLISPNHPVAKTPLSATSPLSEDMMQLNMNAEPLSPARNPFEMTHSPSEPVATADLIDPMAAWGEPQGLPAPPPPGKCLTLVQLQSTF</sequence>
<dbReference type="OrthoDB" id="5371837at2759"/>
<reference evidence="3 4" key="2">
    <citation type="submission" date="2018-11" db="EMBL/GenBank/DDBJ databases">
        <authorList>
            <consortium name="Pathogen Informatics"/>
        </authorList>
    </citation>
    <scope>NUCLEOTIDE SEQUENCE [LARGE SCALE GENOMIC DNA]</scope>
    <source>
        <strain evidence="3 4">Egypt</strain>
    </source>
</reference>
<feature type="region of interest" description="Disordered" evidence="1">
    <location>
        <begin position="486"/>
        <end position="554"/>
    </location>
</feature>
<evidence type="ECO:0000313" key="5">
    <source>
        <dbReference type="WBParaSite" id="ECPE_0001086601-mRNA-1"/>
    </source>
</evidence>
<dbReference type="GO" id="GO:0000226">
    <property type="term" value="P:microtubule cytoskeleton organization"/>
    <property type="evidence" value="ECO:0007669"/>
    <property type="project" value="InterPro"/>
</dbReference>
<dbReference type="InterPro" id="IPR057480">
    <property type="entry name" value="MAP1A/B/S-like_MBL"/>
</dbReference>
<dbReference type="GO" id="GO:0007409">
    <property type="term" value="P:axonogenesis"/>
    <property type="evidence" value="ECO:0007669"/>
    <property type="project" value="TreeGrafter"/>
</dbReference>
<evidence type="ECO:0000259" key="2">
    <source>
        <dbReference type="Pfam" id="PF25281"/>
    </source>
</evidence>
<dbReference type="GO" id="GO:0005874">
    <property type="term" value="C:microtubule"/>
    <property type="evidence" value="ECO:0007669"/>
    <property type="project" value="InterPro"/>
</dbReference>
<feature type="region of interest" description="Disordered" evidence="1">
    <location>
        <begin position="354"/>
        <end position="463"/>
    </location>
</feature>
<keyword evidence="4" id="KW-1185">Reference proteome</keyword>
<dbReference type="PANTHER" id="PTHR13843">
    <property type="entry name" value="MICROTUBULE-ASSOCIATED PROTEIN"/>
    <property type="match status" value="1"/>
</dbReference>
<proteinExistence type="predicted"/>
<dbReference type="GO" id="GO:0008017">
    <property type="term" value="F:microtubule binding"/>
    <property type="evidence" value="ECO:0007669"/>
    <property type="project" value="InterPro"/>
</dbReference>
<feature type="compositionally biased region" description="Low complexity" evidence="1">
    <location>
        <begin position="506"/>
        <end position="515"/>
    </location>
</feature>
<dbReference type="GO" id="GO:0005829">
    <property type="term" value="C:cytosol"/>
    <property type="evidence" value="ECO:0007669"/>
    <property type="project" value="TreeGrafter"/>
</dbReference>
<dbReference type="EMBL" id="UZAN01049769">
    <property type="protein sequence ID" value="VDP87694.1"/>
    <property type="molecule type" value="Genomic_DNA"/>
</dbReference>
<dbReference type="GO" id="GO:0030425">
    <property type="term" value="C:dendrite"/>
    <property type="evidence" value="ECO:0007669"/>
    <property type="project" value="TreeGrafter"/>
</dbReference>
<dbReference type="GO" id="GO:0043025">
    <property type="term" value="C:neuronal cell body"/>
    <property type="evidence" value="ECO:0007669"/>
    <property type="project" value="TreeGrafter"/>
</dbReference>